<sequence length="536" mass="59282">MTLLFNLLDEPLIRTRLVAGGQCRAFSLPGLFAALVRDEVRDFPALRPHQRHPWHAFLVQLAAIALHHARTEEPLETDEGWRTALLSLTPEHPDGAAWYMVAPHDRPAFMQAPVPGGRLDGWSDDRPTPDSLDVLVTSKNHDLKQARIHKAHTDDWIYALVSLQTQAPYPGAGNSGVVRMNGGSSSRPGLGMEATSGNWGSRWRRDVQIALAERQKIVSLGYRDTDGLALIWVHPWDGKVSLAFSSLDPLFIEICRRVRLIFRDDQLCAMRTTSKGPRISKDESKARKGITGDLWTPIHIAEAKSVGITGSGFNYRRMVDLAFGTEYQKPPAQQVQSADRGEYQLIARAIAGGQSTTDGYHERRIPISNTTRRLLLQMQASGRPNRLADVAKDRVSGISAVRNALKDALVVLFSGGKGLGKPGSTPEGTNNKALAFTQAFEQAEDARFFDDLNEEIESDQPNEVHLHWLLSTAERAEAVLTGAFSAGPQNCEQRYRARSAALSRFHGGLRNSKTLPVLAEHFRQQALNKELSHDLG</sequence>
<gene>
    <name evidence="1" type="primary">casA</name>
    <name evidence="1" type="ORF">CEW83_06410</name>
</gene>
<protein>
    <submittedName>
        <fullName evidence="1">Type I-E CRISPR-associated protein Cse1/CasA</fullName>
    </submittedName>
</protein>
<dbReference type="Proteomes" id="UP000244930">
    <property type="component" value="Chromosome"/>
</dbReference>
<dbReference type="EMBL" id="CP022187">
    <property type="protein sequence ID" value="AWI74898.1"/>
    <property type="molecule type" value="Genomic_DNA"/>
</dbReference>
<dbReference type="AlphaFoldDB" id="A0A2U8GN22"/>
<dbReference type="RefSeq" id="WP_108948606.1">
    <property type="nucleotide sequence ID" value="NZ_CP022187.1"/>
</dbReference>
<dbReference type="NCBIfam" id="TIGR02547">
    <property type="entry name" value="casA_cse1"/>
    <property type="match status" value="1"/>
</dbReference>
<evidence type="ECO:0000313" key="1">
    <source>
        <dbReference type="EMBL" id="AWI74898.1"/>
    </source>
</evidence>
<dbReference type="InterPro" id="IPR013381">
    <property type="entry name" value="CRISPR-assoc_prot_Cse1"/>
</dbReference>
<proteinExistence type="predicted"/>
<dbReference type="KEGG" id="acom:CEW83_06410"/>
<evidence type="ECO:0000313" key="2">
    <source>
        <dbReference type="Proteomes" id="UP000244930"/>
    </source>
</evidence>
<accession>A0A2U8GN22</accession>
<reference evidence="1 2" key="1">
    <citation type="submission" date="2017-06" db="EMBL/GenBank/DDBJ databases">
        <title>Azoarcus.</title>
        <authorList>
            <person name="Woo J.-H."/>
            <person name="Kim H.-S."/>
        </authorList>
    </citation>
    <scope>NUCLEOTIDE SEQUENCE [LARGE SCALE GENOMIC DNA]</scope>
    <source>
        <strain evidence="1 2">TSPY31</strain>
    </source>
</reference>
<keyword evidence="2" id="KW-1185">Reference proteome</keyword>
<organism evidence="1 2">
    <name type="scientific">Parazoarcus communis</name>
    <dbReference type="NCBI Taxonomy" id="41977"/>
    <lineage>
        <taxon>Bacteria</taxon>
        <taxon>Pseudomonadati</taxon>
        <taxon>Pseudomonadota</taxon>
        <taxon>Betaproteobacteria</taxon>
        <taxon>Rhodocyclales</taxon>
        <taxon>Zoogloeaceae</taxon>
        <taxon>Parazoarcus</taxon>
    </lineage>
</organism>
<name>A0A2U8GN22_9RHOO</name>